<name>A0A5N5T582_9CRUS</name>
<accession>A0A5N5T582</accession>
<dbReference type="PANTHER" id="PTHR11200">
    <property type="entry name" value="INOSITOL 5-PHOSPHATASE"/>
    <property type="match status" value="1"/>
</dbReference>
<protein>
    <submittedName>
        <fullName evidence="2">Inositol polyphosphate 5-phosphatase OCRL-1</fullName>
    </submittedName>
</protein>
<dbReference type="InterPro" id="IPR000300">
    <property type="entry name" value="IPPc"/>
</dbReference>
<sequence>MNIKHLPNYLMREPLIGNKGGVSVRFELHNTSIVFINAHMAAHVEEVERRNEDHDLILARTDFRLGSSEYPKRIENHDHIYFFGDMNYRINKPRESDIKTLANKGNLKVLFEYDQLTEQKRIGRIFANYNEGVITFQPTFKYDLNSDNWDSSEKMRQPAWCDRILWKGTGIKQQYYRSHPTLRISDHKSVSALFNTRIKVIDSVKYRVIYEEVMKNLDKMENENLPQ</sequence>
<dbReference type="EMBL" id="SEYY01009847">
    <property type="protein sequence ID" value="KAB7501696.1"/>
    <property type="molecule type" value="Genomic_DNA"/>
</dbReference>
<dbReference type="InterPro" id="IPR046985">
    <property type="entry name" value="IP5"/>
</dbReference>
<dbReference type="SUPFAM" id="SSF56219">
    <property type="entry name" value="DNase I-like"/>
    <property type="match status" value="1"/>
</dbReference>
<dbReference type="InterPro" id="IPR036691">
    <property type="entry name" value="Endo/exonu/phosph_ase_sf"/>
</dbReference>
<dbReference type="GO" id="GO:0046856">
    <property type="term" value="P:phosphatidylinositol dephosphorylation"/>
    <property type="evidence" value="ECO:0007669"/>
    <property type="project" value="InterPro"/>
</dbReference>
<dbReference type="SMART" id="SM00128">
    <property type="entry name" value="IPPc"/>
    <property type="match status" value="1"/>
</dbReference>
<evidence type="ECO:0000313" key="3">
    <source>
        <dbReference type="Proteomes" id="UP000326759"/>
    </source>
</evidence>
<reference evidence="2 3" key="1">
    <citation type="journal article" date="2019" name="PLoS Biol.">
        <title>Sex chromosomes control vertical transmission of feminizing Wolbachia symbionts in an isopod.</title>
        <authorList>
            <person name="Becking T."/>
            <person name="Chebbi M.A."/>
            <person name="Giraud I."/>
            <person name="Moumen B."/>
            <person name="Laverre T."/>
            <person name="Caubet Y."/>
            <person name="Peccoud J."/>
            <person name="Gilbert C."/>
            <person name="Cordaux R."/>
        </authorList>
    </citation>
    <scope>NUCLEOTIDE SEQUENCE [LARGE SCALE GENOMIC DNA]</scope>
    <source>
        <strain evidence="2">ANa2</strain>
        <tissue evidence="2">Whole body excluding digestive tract and cuticle</tissue>
    </source>
</reference>
<dbReference type="Pfam" id="PF22669">
    <property type="entry name" value="Exo_endo_phos2"/>
    <property type="match status" value="1"/>
</dbReference>
<feature type="non-terminal residue" evidence="2">
    <location>
        <position position="227"/>
    </location>
</feature>
<dbReference type="OrthoDB" id="7862313at2759"/>
<proteinExistence type="predicted"/>
<dbReference type="GO" id="GO:0016020">
    <property type="term" value="C:membrane"/>
    <property type="evidence" value="ECO:0007669"/>
    <property type="project" value="TreeGrafter"/>
</dbReference>
<keyword evidence="3" id="KW-1185">Reference proteome</keyword>
<comment type="caution">
    <text evidence="2">The sequence shown here is derived from an EMBL/GenBank/DDBJ whole genome shotgun (WGS) entry which is preliminary data.</text>
</comment>
<dbReference type="Proteomes" id="UP000326759">
    <property type="component" value="Unassembled WGS sequence"/>
</dbReference>
<dbReference type="PANTHER" id="PTHR11200:SF300">
    <property type="entry name" value="TYPE II INOSITOL 1,4,5-TRISPHOSPHATE 5-PHOSPHATASE"/>
    <property type="match status" value="1"/>
</dbReference>
<evidence type="ECO:0000259" key="1">
    <source>
        <dbReference type="SMART" id="SM00128"/>
    </source>
</evidence>
<dbReference type="GO" id="GO:0004439">
    <property type="term" value="F:phosphatidylinositol-4,5-bisphosphate 5-phosphatase activity"/>
    <property type="evidence" value="ECO:0007669"/>
    <property type="project" value="TreeGrafter"/>
</dbReference>
<dbReference type="AlphaFoldDB" id="A0A5N5T582"/>
<evidence type="ECO:0000313" key="2">
    <source>
        <dbReference type="EMBL" id="KAB7501696.1"/>
    </source>
</evidence>
<dbReference type="Gene3D" id="3.60.10.10">
    <property type="entry name" value="Endonuclease/exonuclease/phosphatase"/>
    <property type="match status" value="1"/>
</dbReference>
<feature type="domain" description="Inositol polyphosphate-related phosphatase" evidence="1">
    <location>
        <begin position="1"/>
        <end position="202"/>
    </location>
</feature>
<gene>
    <name evidence="2" type="primary">Ocrl_0</name>
    <name evidence="2" type="ORF">Anas_14082</name>
</gene>
<organism evidence="2 3">
    <name type="scientific">Armadillidium nasatum</name>
    <dbReference type="NCBI Taxonomy" id="96803"/>
    <lineage>
        <taxon>Eukaryota</taxon>
        <taxon>Metazoa</taxon>
        <taxon>Ecdysozoa</taxon>
        <taxon>Arthropoda</taxon>
        <taxon>Crustacea</taxon>
        <taxon>Multicrustacea</taxon>
        <taxon>Malacostraca</taxon>
        <taxon>Eumalacostraca</taxon>
        <taxon>Peracarida</taxon>
        <taxon>Isopoda</taxon>
        <taxon>Oniscidea</taxon>
        <taxon>Crinocheta</taxon>
        <taxon>Armadillidiidae</taxon>
        <taxon>Armadillidium</taxon>
    </lineage>
</organism>